<reference evidence="15 16" key="1">
    <citation type="submission" date="2016-03" db="EMBL/GenBank/DDBJ databases">
        <title>Draft genome sequence of the Fonsecaea monophora CBS 269.37.</title>
        <authorList>
            <person name="Bombassaro A."/>
            <person name="Vinicius W.A."/>
            <person name="De Hoog S."/>
            <person name="Sun J."/>
            <person name="Souza E.M."/>
            <person name="Raittz R.T."/>
            <person name="Costa F."/>
            <person name="Leao A.C."/>
            <person name="Tadra-Sfeir M.Z."/>
            <person name="Baura V."/>
            <person name="Balsanelli E."/>
            <person name="Pedrosa F.O."/>
            <person name="Moreno L.F."/>
            <person name="Steffens M.B."/>
            <person name="Xi L."/>
            <person name="Bocca A.L."/>
            <person name="Felipe M.S."/>
            <person name="Teixeira M."/>
            <person name="Telles Filho F.Q."/>
            <person name="Azevedo C.M."/>
            <person name="Gomes R."/>
            <person name="Vicente V.A."/>
        </authorList>
    </citation>
    <scope>NUCLEOTIDE SEQUENCE [LARGE SCALE GENOMIC DNA]</scope>
    <source>
        <strain evidence="15 16">CBS 269.37</strain>
    </source>
</reference>
<dbReference type="InterPro" id="IPR015919">
    <property type="entry name" value="Cadherin-like_sf"/>
</dbReference>
<feature type="domain" description="PPM-type phosphatase" evidence="14">
    <location>
        <begin position="1137"/>
        <end position="1412"/>
    </location>
</feature>
<dbReference type="GO" id="GO:0005509">
    <property type="term" value="F:calcium ion binding"/>
    <property type="evidence" value="ECO:0007669"/>
    <property type="project" value="InterPro"/>
</dbReference>
<organism evidence="15 16">
    <name type="scientific">Fonsecaea monophora</name>
    <dbReference type="NCBI Taxonomy" id="254056"/>
    <lineage>
        <taxon>Eukaryota</taxon>
        <taxon>Fungi</taxon>
        <taxon>Dikarya</taxon>
        <taxon>Ascomycota</taxon>
        <taxon>Pezizomycotina</taxon>
        <taxon>Eurotiomycetes</taxon>
        <taxon>Chaetothyriomycetidae</taxon>
        <taxon>Chaetothyriales</taxon>
        <taxon>Herpotrichiellaceae</taxon>
        <taxon>Fonsecaea</taxon>
    </lineage>
</organism>
<dbReference type="CDD" id="cd00143">
    <property type="entry name" value="PP2Cc"/>
    <property type="match status" value="1"/>
</dbReference>
<dbReference type="InterPro" id="IPR013783">
    <property type="entry name" value="Ig-like_fold"/>
</dbReference>
<evidence type="ECO:0000256" key="5">
    <source>
        <dbReference type="ARBA" id="ARBA00022723"/>
    </source>
</evidence>
<dbReference type="FunFam" id="3.60.40.10:FF:000016">
    <property type="entry name" value="Protein phosphatase 2C"/>
    <property type="match status" value="1"/>
</dbReference>
<gene>
    <name evidence="15" type="ORF">AYO21_07111</name>
</gene>
<dbReference type="InterPro" id="IPR000182">
    <property type="entry name" value="GNAT_dom"/>
</dbReference>
<comment type="catalytic activity">
    <reaction evidence="9">
        <text>O-phospho-L-threonyl-[protein] + H2O = L-threonyl-[protein] + phosphate</text>
        <dbReference type="Rhea" id="RHEA:47004"/>
        <dbReference type="Rhea" id="RHEA-COMP:11060"/>
        <dbReference type="Rhea" id="RHEA-COMP:11605"/>
        <dbReference type="ChEBI" id="CHEBI:15377"/>
        <dbReference type="ChEBI" id="CHEBI:30013"/>
        <dbReference type="ChEBI" id="CHEBI:43474"/>
        <dbReference type="ChEBI" id="CHEBI:61977"/>
        <dbReference type="EC" id="3.1.3.16"/>
    </reaction>
    <physiologicalReaction direction="left-to-right" evidence="9">
        <dbReference type="Rhea" id="RHEA:47005"/>
    </physiologicalReaction>
</comment>
<dbReference type="PANTHER" id="PTHR13832">
    <property type="entry name" value="PROTEIN PHOSPHATASE 2C"/>
    <property type="match status" value="1"/>
</dbReference>
<feature type="region of interest" description="Disordered" evidence="12">
    <location>
        <begin position="1021"/>
        <end position="1069"/>
    </location>
</feature>
<evidence type="ECO:0000256" key="3">
    <source>
        <dbReference type="ARBA" id="ARBA00006702"/>
    </source>
</evidence>
<dbReference type="InterPro" id="IPR001932">
    <property type="entry name" value="PPM-type_phosphatase-like_dom"/>
</dbReference>
<dbReference type="SUPFAM" id="SSF81606">
    <property type="entry name" value="PP2C-like"/>
    <property type="match status" value="1"/>
</dbReference>
<evidence type="ECO:0000256" key="1">
    <source>
        <dbReference type="ARBA" id="ARBA00001936"/>
    </source>
</evidence>
<evidence type="ECO:0000256" key="2">
    <source>
        <dbReference type="ARBA" id="ARBA00001946"/>
    </source>
</evidence>
<dbReference type="InterPro" id="IPR015655">
    <property type="entry name" value="PP2C"/>
</dbReference>
<feature type="compositionally biased region" description="Polar residues" evidence="12">
    <location>
        <begin position="713"/>
        <end position="742"/>
    </location>
</feature>
<feature type="region of interest" description="Disordered" evidence="12">
    <location>
        <begin position="678"/>
        <end position="751"/>
    </location>
</feature>
<dbReference type="PROSITE" id="PS01032">
    <property type="entry name" value="PPM_1"/>
    <property type="match status" value="1"/>
</dbReference>
<dbReference type="PROSITE" id="PS51746">
    <property type="entry name" value="PPM_2"/>
    <property type="match status" value="1"/>
</dbReference>
<feature type="compositionally biased region" description="Low complexity" evidence="12">
    <location>
        <begin position="605"/>
        <end position="617"/>
    </location>
</feature>
<dbReference type="Proteomes" id="UP000077002">
    <property type="component" value="Unassembled WGS sequence"/>
</dbReference>
<comment type="cofactor">
    <cofactor evidence="2">
        <name>Mg(2+)</name>
        <dbReference type="ChEBI" id="CHEBI:18420"/>
    </cofactor>
</comment>
<dbReference type="GO" id="GO:0016020">
    <property type="term" value="C:membrane"/>
    <property type="evidence" value="ECO:0007669"/>
    <property type="project" value="InterPro"/>
</dbReference>
<dbReference type="PROSITE" id="PS51186">
    <property type="entry name" value="GNAT"/>
    <property type="match status" value="1"/>
</dbReference>
<dbReference type="Gene3D" id="3.60.40.10">
    <property type="entry name" value="PPM-type phosphatase domain"/>
    <property type="match status" value="1"/>
</dbReference>
<keyword evidence="5" id="KW-0479">Metal-binding</keyword>
<evidence type="ECO:0000256" key="12">
    <source>
        <dbReference type="SAM" id="MobiDB-lite"/>
    </source>
</evidence>
<evidence type="ECO:0000256" key="6">
    <source>
        <dbReference type="ARBA" id="ARBA00022801"/>
    </source>
</evidence>
<dbReference type="OrthoDB" id="10264738at2759"/>
<dbReference type="InterPro" id="IPR016181">
    <property type="entry name" value="Acyl_CoA_acyltransferase"/>
</dbReference>
<feature type="domain" description="N-acetyltransferase" evidence="13">
    <location>
        <begin position="51"/>
        <end position="198"/>
    </location>
</feature>
<name>A0A177F2T2_9EURO</name>
<dbReference type="PANTHER" id="PTHR13832:SF565">
    <property type="entry name" value="AT28366P-RELATED"/>
    <property type="match status" value="1"/>
</dbReference>
<dbReference type="EC" id="3.1.3.16" evidence="4"/>
<evidence type="ECO:0000256" key="7">
    <source>
        <dbReference type="ARBA" id="ARBA00022912"/>
    </source>
</evidence>
<dbReference type="InterPro" id="IPR000222">
    <property type="entry name" value="PP2C_BS"/>
</dbReference>
<dbReference type="EMBL" id="LVKK01000053">
    <property type="protein sequence ID" value="OAG38605.1"/>
    <property type="molecule type" value="Genomic_DNA"/>
</dbReference>
<dbReference type="InterPro" id="IPR006644">
    <property type="entry name" value="Cadg"/>
</dbReference>
<feature type="region of interest" description="Disordered" evidence="12">
    <location>
        <begin position="1483"/>
        <end position="1555"/>
    </location>
</feature>
<dbReference type="Gene3D" id="3.40.630.30">
    <property type="match status" value="1"/>
</dbReference>
<keyword evidence="16" id="KW-1185">Reference proteome</keyword>
<dbReference type="SMART" id="SM00332">
    <property type="entry name" value="PP2Cc"/>
    <property type="match status" value="1"/>
</dbReference>
<keyword evidence="8" id="KW-0464">Manganese</keyword>
<dbReference type="Pfam" id="PF05345">
    <property type="entry name" value="He_PIG"/>
    <property type="match status" value="2"/>
</dbReference>
<evidence type="ECO:0000256" key="11">
    <source>
        <dbReference type="RuleBase" id="RU003465"/>
    </source>
</evidence>
<dbReference type="CDD" id="cd04301">
    <property type="entry name" value="NAT_SF"/>
    <property type="match status" value="1"/>
</dbReference>
<comment type="cofactor">
    <cofactor evidence="1">
        <name>Mn(2+)</name>
        <dbReference type="ChEBI" id="CHEBI:29035"/>
    </cofactor>
</comment>
<dbReference type="GO" id="GO:0004722">
    <property type="term" value="F:protein serine/threonine phosphatase activity"/>
    <property type="evidence" value="ECO:0007669"/>
    <property type="project" value="UniProtKB-EC"/>
</dbReference>
<evidence type="ECO:0000259" key="14">
    <source>
        <dbReference type="PROSITE" id="PS51746"/>
    </source>
</evidence>
<feature type="compositionally biased region" description="Polar residues" evidence="12">
    <location>
        <begin position="693"/>
        <end position="702"/>
    </location>
</feature>
<evidence type="ECO:0000256" key="9">
    <source>
        <dbReference type="ARBA" id="ARBA00048832"/>
    </source>
</evidence>
<evidence type="ECO:0000259" key="13">
    <source>
        <dbReference type="PROSITE" id="PS51186"/>
    </source>
</evidence>
<dbReference type="GeneID" id="34602267"/>
<comment type="caution">
    <text evidence="15">The sequence shown here is derived from an EMBL/GenBank/DDBJ whole genome shotgun (WGS) entry which is preliminary data.</text>
</comment>
<proteinExistence type="inferred from homology"/>
<evidence type="ECO:0000256" key="10">
    <source>
        <dbReference type="ARBA" id="ARBA00074087"/>
    </source>
</evidence>
<dbReference type="RefSeq" id="XP_022510557.1">
    <property type="nucleotide sequence ID" value="XM_022657068.1"/>
</dbReference>
<dbReference type="Pfam" id="PF00583">
    <property type="entry name" value="Acetyltransf_1"/>
    <property type="match status" value="1"/>
</dbReference>
<protein>
    <recommendedName>
        <fullName evidence="10">Protein phosphatase 2C homolog 2</fullName>
        <ecNumber evidence="4">3.1.3.16</ecNumber>
    </recommendedName>
</protein>
<dbReference type="SUPFAM" id="SSF55729">
    <property type="entry name" value="Acyl-CoA N-acyltransferases (Nat)"/>
    <property type="match status" value="1"/>
</dbReference>
<feature type="region of interest" description="Disordered" evidence="12">
    <location>
        <begin position="605"/>
        <end position="635"/>
    </location>
</feature>
<dbReference type="Pfam" id="PF00481">
    <property type="entry name" value="PP2C"/>
    <property type="match status" value="1"/>
</dbReference>
<keyword evidence="6 11" id="KW-0378">Hydrolase</keyword>
<evidence type="ECO:0000313" key="16">
    <source>
        <dbReference type="Proteomes" id="UP000077002"/>
    </source>
</evidence>
<evidence type="ECO:0000256" key="8">
    <source>
        <dbReference type="ARBA" id="ARBA00023211"/>
    </source>
</evidence>
<feature type="compositionally biased region" description="Polar residues" evidence="12">
    <location>
        <begin position="1022"/>
        <end position="1037"/>
    </location>
</feature>
<dbReference type="InterPro" id="IPR036457">
    <property type="entry name" value="PPM-type-like_dom_sf"/>
</dbReference>
<dbReference type="Gene3D" id="2.60.40.10">
    <property type="entry name" value="Immunoglobulins"/>
    <property type="match status" value="2"/>
</dbReference>
<dbReference type="GO" id="GO:0016747">
    <property type="term" value="F:acyltransferase activity, transferring groups other than amino-acyl groups"/>
    <property type="evidence" value="ECO:0007669"/>
    <property type="project" value="InterPro"/>
</dbReference>
<evidence type="ECO:0000313" key="15">
    <source>
        <dbReference type="EMBL" id="OAG38605.1"/>
    </source>
</evidence>
<dbReference type="SMART" id="SM00736">
    <property type="entry name" value="CADG"/>
    <property type="match status" value="2"/>
</dbReference>
<keyword evidence="7 11" id="KW-0904">Protein phosphatase</keyword>
<accession>A0A177F2T2</accession>
<sequence>MLAATINATSGCDGTAASHSALLSKAARSQRDDPSCRNNPLFHNLRQLHRSTVPRISHEIETLERKVFTSREAFPFSDKLLHQRNMEVIVGLSDQAGNPSVVAYAVVVKWNHRLLLHKICVAPAARGQGIGGLLMLKIIENSKRWSCRAIDLWVDEANQVARSLYTKCGFVVQETINDYYSPEINKPLLAFWLTVFVDLITAAPELAFPLNSQVPPVAYVSQPYNFVFSADTFTSNAPQISYTITHGPKWLDLDGPSRLIQGVPDSSDVGTTTLQLVASDPTGDLSASITLIVLESPTLTLGTPLLPQLEESGLISPPSSLLAQPQQPFHVSFETQTFTGATPETRYYAVSAGNAPLPPWVHFDEDQLEFSGITPALVSSLAGSQTYGLRLIASNVPGFAELAIDFQLVISRRILAFSAATQIANISTGTRFQTLPLRPLITLNGAPVTDDQIDSIDVDVPAWAELDRNGLSLSGTPDDSVSTTITITVTDIYHDVANATIFLENTGSSSVSLGVIGVVNVTAGEYFSYYWTSPTYSPWVRAVAILGNASAWLDFNAQTWALSGSVPRDLPGQTLSVSITFANASTNATGDVIIQVLQKPFATATAPTHSTTSPTISRASGTSKASERAMSSPHGNTSNNHLLHIVLACVFSVGGVLLAVSLVLCCLRRRRKNRGSNIASFEEGSDRADGHSQEPSSQSAQDAETIAHVPDNQHISPPNLSTPNPAQSTECLENSRQGLSSTKRPHPLTQHRTTQVFTPGSVVAPQPEAIEEFDRTASPAFEFLPTNPRLSMPWAPAIQSSSLAAGLQSQQRNSTITAQSSMMPSVVGLPDRKSGAGHGGGILIPPDVNTDQTSWRNTWASSLSNDCRRTTLVLDSFPAPPVDGATAARTGVRTKSPVPFMRMVPEDSSQPLSFEEQRQRWHTERARARLEGSARFSNAGSARLLVSPRYKWARNTAALAKQNPQTPTPMAREFKAIDAQDFPEPSWSMWSRLEHEVDESAQIGGFISSHNGNTPVLRKQRSIASSGQFESITSSDSYLEDKAPSAEETEPDTQRGLANRGSQSSPRLPLNLISHSRENVAEPAPPPVPVLPLLPFNPPQPQPAYAIVCEEYMSTVTSNSSPKLKNYKHGGADDCVYYGLSAMQGWRISMEDAHAAVLDLQPEGSGKSKQPSPPDKRLSYFGVYDGHGGEKVAQFAGENIHKIVAKQDAFSKGDIEQALKDGFLATDRAILNDARYEDEVSGCTASVGIISKDKIWVANAGDSRTVLGVKGRAKPLSYDHKPQNEGEKARISAAGGFVDFGRVNGNLALSRAIGDFEFKKSADLSPEQQIVTAFPDVITHEISPDDEFLVIACDGIWDCQSSQAVIEFVRRGIVAKQELQLICENMMDNCLASNSETGGVGCDNMTMIIIGLLNGKSKEEWYDMITEFRGPGVRHQFDHDSPDEYELDLDHRSRGFGGRSGRIILLGDGTEVLTDSDDAEMFDQSEEDKDAANQVKKGTPDTSDVDSARSEREGTPAPQSAGDGTKPSSQQDTLDSSKDAENTGPADDTTQKAAV</sequence>
<evidence type="ECO:0000256" key="4">
    <source>
        <dbReference type="ARBA" id="ARBA00013081"/>
    </source>
</evidence>
<comment type="similarity">
    <text evidence="3 11">Belongs to the PP2C family.</text>
</comment>
<dbReference type="SUPFAM" id="SSF49313">
    <property type="entry name" value="Cadherin-like"/>
    <property type="match status" value="2"/>
</dbReference>